<protein>
    <recommendedName>
        <fullName evidence="1">Putative restriction endonuclease domain-containing protein</fullName>
    </recommendedName>
</protein>
<dbReference type="PANTHER" id="PTHR35400:SF1">
    <property type="entry name" value="SLR1083 PROTEIN"/>
    <property type="match status" value="1"/>
</dbReference>
<proteinExistence type="predicted"/>
<organism evidence="2 3">
    <name type="scientific">Hansschlegelia plantiphila</name>
    <dbReference type="NCBI Taxonomy" id="374655"/>
    <lineage>
        <taxon>Bacteria</taxon>
        <taxon>Pseudomonadati</taxon>
        <taxon>Pseudomonadota</taxon>
        <taxon>Alphaproteobacteria</taxon>
        <taxon>Hyphomicrobiales</taxon>
        <taxon>Methylopilaceae</taxon>
        <taxon>Hansschlegelia</taxon>
    </lineage>
</organism>
<accession>A0A9W6IYB0</accession>
<dbReference type="Pfam" id="PF05685">
    <property type="entry name" value="Uma2"/>
    <property type="match status" value="1"/>
</dbReference>
<evidence type="ECO:0000259" key="1">
    <source>
        <dbReference type="Pfam" id="PF05685"/>
    </source>
</evidence>
<dbReference type="EMBL" id="BSFI01000004">
    <property type="protein sequence ID" value="GLK67395.1"/>
    <property type="molecule type" value="Genomic_DNA"/>
</dbReference>
<dbReference type="AlphaFoldDB" id="A0A9W6IYB0"/>
<evidence type="ECO:0000313" key="3">
    <source>
        <dbReference type="Proteomes" id="UP001143372"/>
    </source>
</evidence>
<dbReference type="Gene3D" id="3.90.1570.10">
    <property type="entry name" value="tt1808, chain A"/>
    <property type="match status" value="1"/>
</dbReference>
<dbReference type="CDD" id="cd06260">
    <property type="entry name" value="DUF820-like"/>
    <property type="match status" value="1"/>
</dbReference>
<name>A0A9W6IYB0_9HYPH</name>
<keyword evidence="3" id="KW-1185">Reference proteome</keyword>
<dbReference type="InterPro" id="IPR012296">
    <property type="entry name" value="Nuclease_put_TT1808"/>
</dbReference>
<comment type="caution">
    <text evidence="2">The sequence shown here is derived from an EMBL/GenBank/DDBJ whole genome shotgun (WGS) entry which is preliminary data.</text>
</comment>
<dbReference type="RefSeq" id="WP_271167636.1">
    <property type="nucleotide sequence ID" value="NZ_BSFI01000004.1"/>
</dbReference>
<reference evidence="2" key="1">
    <citation type="journal article" date="2014" name="Int. J. Syst. Evol. Microbiol.">
        <title>Complete genome sequence of Corynebacterium casei LMG S-19264T (=DSM 44701T), isolated from a smear-ripened cheese.</title>
        <authorList>
            <consortium name="US DOE Joint Genome Institute (JGI-PGF)"/>
            <person name="Walter F."/>
            <person name="Albersmeier A."/>
            <person name="Kalinowski J."/>
            <person name="Ruckert C."/>
        </authorList>
    </citation>
    <scope>NUCLEOTIDE SEQUENCE</scope>
    <source>
        <strain evidence="2">VKM B-2347</strain>
    </source>
</reference>
<dbReference type="Proteomes" id="UP001143372">
    <property type="component" value="Unassembled WGS sequence"/>
</dbReference>
<dbReference type="InterPro" id="IPR008538">
    <property type="entry name" value="Uma2"/>
</dbReference>
<evidence type="ECO:0000313" key="2">
    <source>
        <dbReference type="EMBL" id="GLK67395.1"/>
    </source>
</evidence>
<reference evidence="2" key="2">
    <citation type="submission" date="2023-01" db="EMBL/GenBank/DDBJ databases">
        <authorList>
            <person name="Sun Q."/>
            <person name="Evtushenko L."/>
        </authorList>
    </citation>
    <scope>NUCLEOTIDE SEQUENCE</scope>
    <source>
        <strain evidence="2">VKM B-2347</strain>
    </source>
</reference>
<feature type="domain" description="Putative restriction endonuclease" evidence="1">
    <location>
        <begin position="30"/>
        <end position="174"/>
    </location>
</feature>
<dbReference type="SUPFAM" id="SSF52980">
    <property type="entry name" value="Restriction endonuclease-like"/>
    <property type="match status" value="1"/>
</dbReference>
<dbReference type="InterPro" id="IPR011335">
    <property type="entry name" value="Restrct_endonuc-II-like"/>
</dbReference>
<dbReference type="PANTHER" id="PTHR35400">
    <property type="entry name" value="SLR1083 PROTEIN"/>
    <property type="match status" value="1"/>
</dbReference>
<gene>
    <name evidence="2" type="ORF">GCM10008179_10330</name>
</gene>
<sequence>MNAPVPLAEGLPRRRFTVADVLRMVEVGLIRDDERLEVLDGELVPMSPKGSRHEAIKTRINRLWGRTCPDDADFAQETGLYLTKTTYLEPDFIVFPRSIALADVKGPDVRLAVEVADSSLDYDLRRKPAIYASFGVRELWVIDAARRVTHLHREPGGNGYASVEIANAAARMQPVHAPAALSFSLDDLRA</sequence>